<evidence type="ECO:0000313" key="1">
    <source>
        <dbReference type="EMBL" id="MFC6163657.1"/>
    </source>
</evidence>
<keyword evidence="2" id="KW-1185">Reference proteome</keyword>
<dbReference type="EMBL" id="JBHSSD010000010">
    <property type="protein sequence ID" value="MFC6163657.1"/>
    <property type="molecule type" value="Genomic_DNA"/>
</dbReference>
<evidence type="ECO:0000313" key="2">
    <source>
        <dbReference type="Proteomes" id="UP001596253"/>
    </source>
</evidence>
<comment type="caution">
    <text evidence="1">The sequence shown here is derived from an EMBL/GenBank/DDBJ whole genome shotgun (WGS) entry which is preliminary data.</text>
</comment>
<protein>
    <submittedName>
        <fullName evidence="1">Uncharacterized protein</fullName>
    </submittedName>
</protein>
<accession>A0ABW1R4R9</accession>
<dbReference type="RefSeq" id="WP_171001079.1">
    <property type="nucleotide sequence ID" value="NZ_BJDK01000025.1"/>
</dbReference>
<dbReference type="Proteomes" id="UP001596253">
    <property type="component" value="Unassembled WGS sequence"/>
</dbReference>
<gene>
    <name evidence="1" type="ORF">ACFP3T_03095</name>
</gene>
<sequence>MLPETDKRLDFDNTTLQLGTFEGIPDKKEQQESSEKDSYVLPWDHIKIQMTKF</sequence>
<reference evidence="2" key="1">
    <citation type="journal article" date="2019" name="Int. J. Syst. Evol. Microbiol.">
        <title>The Global Catalogue of Microorganisms (GCM) 10K type strain sequencing project: providing services to taxonomists for standard genome sequencing and annotation.</title>
        <authorList>
            <consortium name="The Broad Institute Genomics Platform"/>
            <consortium name="The Broad Institute Genome Sequencing Center for Infectious Disease"/>
            <person name="Wu L."/>
            <person name="Ma J."/>
        </authorList>
    </citation>
    <scope>NUCLEOTIDE SEQUENCE [LARGE SCALE GENOMIC DNA]</scope>
    <source>
        <strain evidence="2">CCM 8932</strain>
    </source>
</reference>
<name>A0ABW1R4R9_9LACO</name>
<proteinExistence type="predicted"/>
<organism evidence="1 2">
    <name type="scientific">Lactiplantibacillus dongliensis</name>
    <dbReference type="NCBI Taxonomy" id="2559919"/>
    <lineage>
        <taxon>Bacteria</taxon>
        <taxon>Bacillati</taxon>
        <taxon>Bacillota</taxon>
        <taxon>Bacilli</taxon>
        <taxon>Lactobacillales</taxon>
        <taxon>Lactobacillaceae</taxon>
        <taxon>Lactiplantibacillus</taxon>
    </lineage>
</organism>